<dbReference type="EMBL" id="FONX01000007">
    <property type="protein sequence ID" value="SFE92055.1"/>
    <property type="molecule type" value="Genomic_DNA"/>
</dbReference>
<reference evidence="4" key="1">
    <citation type="submission" date="2016-10" db="EMBL/GenBank/DDBJ databases">
        <authorList>
            <person name="Varghese N."/>
            <person name="Submissions S."/>
        </authorList>
    </citation>
    <scope>NUCLEOTIDE SEQUENCE [LARGE SCALE GENOMIC DNA]</scope>
    <source>
        <strain evidence="4">DSM 27981</strain>
    </source>
</reference>
<name>A0A1I2EGR1_9BURK</name>
<organism evidence="3 4">
    <name type="scientific">Paracidovorax wautersii</name>
    <dbReference type="NCBI Taxonomy" id="1177982"/>
    <lineage>
        <taxon>Bacteria</taxon>
        <taxon>Pseudomonadati</taxon>
        <taxon>Pseudomonadota</taxon>
        <taxon>Betaproteobacteria</taxon>
        <taxon>Burkholderiales</taxon>
        <taxon>Comamonadaceae</taxon>
        <taxon>Paracidovorax</taxon>
    </lineage>
</organism>
<protein>
    <recommendedName>
        <fullName evidence="5">PXPV repeat-containing protein</fullName>
    </recommendedName>
</protein>
<dbReference type="AlphaFoldDB" id="A0A1I2EGR1"/>
<dbReference type="Proteomes" id="UP000199119">
    <property type="component" value="Unassembled WGS sequence"/>
</dbReference>
<dbReference type="STRING" id="1177982.SAMN04489711_107112"/>
<evidence type="ECO:0000313" key="3">
    <source>
        <dbReference type="EMBL" id="SFE92055.1"/>
    </source>
</evidence>
<sequence>MPHLLLALRLTATTALAGLVMGCVALPGEPYDDNSYYGEYPRVPDMAGGYPATYSTIPVYEPPPRYVYSSPGGIPMPRSANSAPVPRPVWQRGDGPSGNDWR</sequence>
<gene>
    <name evidence="3" type="ORF">SAMN04489711_107112</name>
</gene>
<keyword evidence="4" id="KW-1185">Reference proteome</keyword>
<dbReference type="RefSeq" id="WP_092939750.1">
    <property type="nucleotide sequence ID" value="NZ_FONX01000007.1"/>
</dbReference>
<accession>A0A1I2EGR1</accession>
<feature type="region of interest" description="Disordered" evidence="1">
    <location>
        <begin position="77"/>
        <end position="102"/>
    </location>
</feature>
<evidence type="ECO:0000256" key="1">
    <source>
        <dbReference type="SAM" id="MobiDB-lite"/>
    </source>
</evidence>
<feature type="signal peptide" evidence="2">
    <location>
        <begin position="1"/>
        <end position="17"/>
    </location>
</feature>
<feature type="chain" id="PRO_5011652622" description="PXPV repeat-containing protein" evidence="2">
    <location>
        <begin position="18"/>
        <end position="102"/>
    </location>
</feature>
<evidence type="ECO:0000256" key="2">
    <source>
        <dbReference type="SAM" id="SignalP"/>
    </source>
</evidence>
<evidence type="ECO:0000313" key="4">
    <source>
        <dbReference type="Proteomes" id="UP000199119"/>
    </source>
</evidence>
<keyword evidence="2" id="KW-0732">Signal</keyword>
<proteinExistence type="predicted"/>
<evidence type="ECO:0008006" key="5">
    <source>
        <dbReference type="Google" id="ProtNLM"/>
    </source>
</evidence>